<dbReference type="Proteomes" id="UP000256645">
    <property type="component" value="Unassembled WGS sequence"/>
</dbReference>
<feature type="compositionally biased region" description="Polar residues" evidence="1">
    <location>
        <begin position="1"/>
        <end position="16"/>
    </location>
</feature>
<dbReference type="OrthoDB" id="10611434at2759"/>
<organism evidence="2 3">
    <name type="scientific">Coleophoma cylindrospora</name>
    <dbReference type="NCBI Taxonomy" id="1849047"/>
    <lineage>
        <taxon>Eukaryota</taxon>
        <taxon>Fungi</taxon>
        <taxon>Dikarya</taxon>
        <taxon>Ascomycota</taxon>
        <taxon>Pezizomycotina</taxon>
        <taxon>Leotiomycetes</taxon>
        <taxon>Helotiales</taxon>
        <taxon>Dermateaceae</taxon>
        <taxon>Coleophoma</taxon>
    </lineage>
</organism>
<sequence>MSASVQNPAPTLTYQKSPPRWHKESGQGYGPGPGLGPGLEPGPSGFGCDPQRLRNSPWILLPSPPFCLPSPGLGPVVVRRYHQPADSGGVVGTGWLLSRTKVNLDNRQKVKCYHTGPSGPPYDGRPFASGRCWRRC</sequence>
<evidence type="ECO:0000256" key="1">
    <source>
        <dbReference type="SAM" id="MobiDB-lite"/>
    </source>
</evidence>
<accession>A0A3D8SSZ2</accession>
<feature type="compositionally biased region" description="Gly residues" evidence="1">
    <location>
        <begin position="27"/>
        <end position="39"/>
    </location>
</feature>
<comment type="caution">
    <text evidence="2">The sequence shown here is derived from an EMBL/GenBank/DDBJ whole genome shotgun (WGS) entry which is preliminary data.</text>
</comment>
<evidence type="ECO:0000313" key="2">
    <source>
        <dbReference type="EMBL" id="RDW89430.1"/>
    </source>
</evidence>
<name>A0A3D8SSZ2_9HELO</name>
<reference evidence="2 3" key="1">
    <citation type="journal article" date="2018" name="IMA Fungus">
        <title>IMA Genome-F 9: Draft genome sequence of Annulohypoxylon stygium, Aspergillus mulundensis, Berkeleyomyces basicola (syn. Thielaviopsis basicola), Ceratocystis smalleyi, two Cercospora beticola strains, Coleophoma cylindrospora, Fusarium fracticaudum, Phialophora cf. hyalina, and Morchella septimelata.</title>
        <authorList>
            <person name="Wingfield B.D."/>
            <person name="Bills G.F."/>
            <person name="Dong Y."/>
            <person name="Huang W."/>
            <person name="Nel W.J."/>
            <person name="Swalarsk-Parry B.S."/>
            <person name="Vaghefi N."/>
            <person name="Wilken P.M."/>
            <person name="An Z."/>
            <person name="de Beer Z.W."/>
            <person name="De Vos L."/>
            <person name="Chen L."/>
            <person name="Duong T.A."/>
            <person name="Gao Y."/>
            <person name="Hammerbacher A."/>
            <person name="Kikkert J.R."/>
            <person name="Li Y."/>
            <person name="Li H."/>
            <person name="Li K."/>
            <person name="Li Q."/>
            <person name="Liu X."/>
            <person name="Ma X."/>
            <person name="Naidoo K."/>
            <person name="Pethybridge S.J."/>
            <person name="Sun J."/>
            <person name="Steenkamp E.T."/>
            <person name="van der Nest M.A."/>
            <person name="van Wyk S."/>
            <person name="Wingfield M.J."/>
            <person name="Xiong C."/>
            <person name="Yue Q."/>
            <person name="Zhang X."/>
        </authorList>
    </citation>
    <scope>NUCLEOTIDE SEQUENCE [LARGE SCALE GENOMIC DNA]</scope>
    <source>
        <strain evidence="2 3">BP6252</strain>
    </source>
</reference>
<keyword evidence="3" id="KW-1185">Reference proteome</keyword>
<dbReference type="EMBL" id="PDLM01000001">
    <property type="protein sequence ID" value="RDW89430.1"/>
    <property type="molecule type" value="Genomic_DNA"/>
</dbReference>
<protein>
    <submittedName>
        <fullName evidence="2">Uncharacterized protein</fullName>
    </submittedName>
</protein>
<dbReference type="AlphaFoldDB" id="A0A3D8SSZ2"/>
<evidence type="ECO:0000313" key="3">
    <source>
        <dbReference type="Proteomes" id="UP000256645"/>
    </source>
</evidence>
<feature type="region of interest" description="Disordered" evidence="1">
    <location>
        <begin position="1"/>
        <end position="49"/>
    </location>
</feature>
<gene>
    <name evidence="2" type="ORF">BP6252_01462</name>
</gene>
<proteinExistence type="predicted"/>